<dbReference type="SUPFAM" id="SSF53271">
    <property type="entry name" value="PRTase-like"/>
    <property type="match status" value="1"/>
</dbReference>
<dbReference type="CDD" id="cd06223">
    <property type="entry name" value="PRTases_typeI"/>
    <property type="match status" value="1"/>
</dbReference>
<dbReference type="InterPro" id="IPR044005">
    <property type="entry name" value="DZR_2"/>
</dbReference>
<protein>
    <submittedName>
        <fullName evidence="4">Amidophosphoribosyltransferases</fullName>
    </submittedName>
</protein>
<evidence type="ECO:0000259" key="3">
    <source>
        <dbReference type="Pfam" id="PF18912"/>
    </source>
</evidence>
<name>A0A809S2L2_9PROT</name>
<feature type="domain" description="Phosphoribosyltransferase" evidence="2">
    <location>
        <begin position="140"/>
        <end position="224"/>
    </location>
</feature>
<gene>
    <name evidence="4" type="ORF">DSYM_04900</name>
</gene>
<sequence>MSIYRTTIQALARLLPQDCFVCGQASGDRLLCAACETDLPHLTGPLCPTCALPSAPGTPCGACLSEPPHFDATFAAFRYAFPVEHVVQELKYRHRLPLAGWLAEALMGHVAATGVDCIIPLPLSAQRIQERGFNQAQEIARPLARHLGLPLLSDACARVLDSAPQASLPWKERQANIRHAFECRADLNGKRVAVVDDVMTTGATLNEFARVLKLHGATRVENWVAARTLAN</sequence>
<dbReference type="InterPro" id="IPR000836">
    <property type="entry name" value="PRTase_dom"/>
</dbReference>
<dbReference type="Proteomes" id="UP000662914">
    <property type="component" value="Chromosome"/>
</dbReference>
<dbReference type="AlphaFoldDB" id="A0A809S2L2"/>
<dbReference type="PANTHER" id="PTHR47505">
    <property type="entry name" value="DNA UTILIZATION PROTEIN YHGH"/>
    <property type="match status" value="1"/>
</dbReference>
<accession>A0A809S2L2</accession>
<comment type="similarity">
    <text evidence="1">Belongs to the ComF/GntX family.</text>
</comment>
<proteinExistence type="inferred from homology"/>
<feature type="domain" description="Double zinc ribbon" evidence="3">
    <location>
        <begin position="11"/>
        <end position="64"/>
    </location>
</feature>
<dbReference type="Pfam" id="PF00156">
    <property type="entry name" value="Pribosyltran"/>
    <property type="match status" value="1"/>
</dbReference>
<dbReference type="EMBL" id="AP021857">
    <property type="protein sequence ID" value="BBO19791.1"/>
    <property type="molecule type" value="Genomic_DNA"/>
</dbReference>
<evidence type="ECO:0000256" key="1">
    <source>
        <dbReference type="ARBA" id="ARBA00008007"/>
    </source>
</evidence>
<dbReference type="InterPro" id="IPR051910">
    <property type="entry name" value="ComF/GntX_DNA_util-trans"/>
</dbReference>
<keyword evidence="4" id="KW-0808">Transferase</keyword>
<evidence type="ECO:0000313" key="4">
    <source>
        <dbReference type="EMBL" id="BBO19791.1"/>
    </source>
</evidence>
<dbReference type="KEGG" id="ddz:DSYM_04900"/>
<keyword evidence="4" id="KW-0328">Glycosyltransferase</keyword>
<dbReference type="Gene3D" id="3.40.50.2020">
    <property type="match status" value="1"/>
</dbReference>
<dbReference type="PANTHER" id="PTHR47505:SF1">
    <property type="entry name" value="DNA UTILIZATION PROTEIN YHGH"/>
    <property type="match status" value="1"/>
</dbReference>
<dbReference type="GO" id="GO:0016757">
    <property type="term" value="F:glycosyltransferase activity"/>
    <property type="evidence" value="ECO:0007669"/>
    <property type="project" value="UniProtKB-KW"/>
</dbReference>
<evidence type="ECO:0000259" key="2">
    <source>
        <dbReference type="Pfam" id="PF00156"/>
    </source>
</evidence>
<reference evidence="4" key="1">
    <citation type="journal article" name="DNA Res.">
        <title>The physiological potential of anammox bacteria as revealed by their core genome structure.</title>
        <authorList>
            <person name="Okubo T."/>
            <person name="Toyoda A."/>
            <person name="Fukuhara K."/>
            <person name="Uchiyama I."/>
            <person name="Harigaya Y."/>
            <person name="Kuroiwa M."/>
            <person name="Suzuki T."/>
            <person name="Murakami Y."/>
            <person name="Suwa Y."/>
            <person name="Takami H."/>
        </authorList>
    </citation>
    <scope>NUCLEOTIDE SEQUENCE</scope>
    <source>
        <strain evidence="4">317325-3</strain>
    </source>
</reference>
<dbReference type="InterPro" id="IPR029057">
    <property type="entry name" value="PRTase-like"/>
</dbReference>
<evidence type="ECO:0000313" key="5">
    <source>
        <dbReference type="Proteomes" id="UP000662914"/>
    </source>
</evidence>
<organism evidence="4 5">
    <name type="scientific">Candidatus Desulfobacillus denitrificans</name>
    <dbReference type="NCBI Taxonomy" id="2608985"/>
    <lineage>
        <taxon>Bacteria</taxon>
        <taxon>Pseudomonadati</taxon>
        <taxon>Pseudomonadota</taxon>
        <taxon>Betaproteobacteria</taxon>
        <taxon>Candidatus Desulfobacillus</taxon>
    </lineage>
</organism>
<dbReference type="Pfam" id="PF18912">
    <property type="entry name" value="DZR_2"/>
    <property type="match status" value="1"/>
</dbReference>